<dbReference type="Pfam" id="PF19891">
    <property type="entry name" value="DUF6364"/>
    <property type="match status" value="1"/>
</dbReference>
<gene>
    <name evidence="1" type="ORF">U472_04955</name>
</gene>
<protein>
    <submittedName>
        <fullName evidence="1">Uncharacterized protein</fullName>
    </submittedName>
</protein>
<comment type="caution">
    <text evidence="1">The sequence shown here is derived from an EMBL/GenBank/DDBJ whole genome shotgun (WGS) entry which is preliminary data.</text>
</comment>
<dbReference type="EMBL" id="LWDV01000008">
    <property type="protein sequence ID" value="OCL26847.1"/>
    <property type="molecule type" value="Genomic_DNA"/>
</dbReference>
<evidence type="ECO:0000313" key="2">
    <source>
        <dbReference type="Proteomes" id="UP000093514"/>
    </source>
</evidence>
<sequence length="82" mass="9799">MKDKLTLSIEKDVIEFAHQFSKETNQSISSIVEKHLMDLKNVQDKEYEVSSRVKKLSGFFEDKDFPEDKKEMRRMFHEKSDN</sequence>
<reference evidence="1 2" key="2">
    <citation type="submission" date="2016-08" db="EMBL/GenBank/DDBJ databases">
        <title>Orenia metallireducens sp. nov. strain Z6, a Novel Metal-reducing Firmicute from the Deep Subsurface.</title>
        <authorList>
            <person name="Maxim B.I."/>
            <person name="Kenneth K."/>
            <person name="Flynn T.M."/>
            <person name="Oloughlin E.J."/>
            <person name="Locke R.A."/>
            <person name="Weber J.R."/>
            <person name="Egan S.M."/>
            <person name="Mackie R.I."/>
            <person name="Cann I.K."/>
        </authorList>
    </citation>
    <scope>NUCLEOTIDE SEQUENCE [LARGE SCALE GENOMIC DNA]</scope>
    <source>
        <strain evidence="1 2">Z6</strain>
    </source>
</reference>
<proteinExistence type="predicted"/>
<dbReference type="AlphaFoldDB" id="A0A1C0A989"/>
<reference evidence="2" key="1">
    <citation type="submission" date="2016-07" db="EMBL/GenBank/DDBJ databases">
        <authorList>
            <person name="Florea S."/>
            <person name="Webb J.S."/>
            <person name="Jaromczyk J."/>
            <person name="Schardl C.L."/>
        </authorList>
    </citation>
    <scope>NUCLEOTIDE SEQUENCE [LARGE SCALE GENOMIC DNA]</scope>
    <source>
        <strain evidence="2">Z6</strain>
    </source>
</reference>
<dbReference type="OrthoDB" id="361839at2"/>
<dbReference type="Proteomes" id="UP000093514">
    <property type="component" value="Unassembled WGS sequence"/>
</dbReference>
<keyword evidence="2" id="KW-1185">Reference proteome</keyword>
<organism evidence="1 2">
    <name type="scientific">Orenia metallireducens</name>
    <dbReference type="NCBI Taxonomy" id="1413210"/>
    <lineage>
        <taxon>Bacteria</taxon>
        <taxon>Bacillati</taxon>
        <taxon>Bacillota</taxon>
        <taxon>Clostridia</taxon>
        <taxon>Halanaerobiales</taxon>
        <taxon>Halobacteroidaceae</taxon>
        <taxon>Orenia</taxon>
    </lineage>
</organism>
<name>A0A1C0A989_9FIRM</name>
<dbReference type="InterPro" id="IPR045944">
    <property type="entry name" value="DUF6364"/>
</dbReference>
<evidence type="ECO:0000313" key="1">
    <source>
        <dbReference type="EMBL" id="OCL26847.1"/>
    </source>
</evidence>
<accession>A0A1C0A989</accession>
<dbReference type="RefSeq" id="WP_068716136.1">
    <property type="nucleotide sequence ID" value="NZ_LWDV01000008.1"/>
</dbReference>